<reference evidence="1" key="1">
    <citation type="journal article" date="2013" name="J. Plant Res.">
        <title>Effect of fungi and light on seed germination of three Opuntia species from semiarid lands of central Mexico.</title>
        <authorList>
            <person name="Delgado-Sanchez P."/>
            <person name="Jimenez-Bremont J.F."/>
            <person name="Guerrero-Gonzalez Mde L."/>
            <person name="Flores J."/>
        </authorList>
    </citation>
    <scope>NUCLEOTIDE SEQUENCE</scope>
    <source>
        <tissue evidence="1">Cladode</tissue>
    </source>
</reference>
<proteinExistence type="predicted"/>
<dbReference type="EMBL" id="GISG01143325">
    <property type="protein sequence ID" value="MBA4645714.1"/>
    <property type="molecule type" value="Transcribed_RNA"/>
</dbReference>
<organism evidence="1">
    <name type="scientific">Opuntia streptacantha</name>
    <name type="common">Prickly pear cactus</name>
    <name type="synonym">Opuntia cardona</name>
    <dbReference type="NCBI Taxonomy" id="393608"/>
    <lineage>
        <taxon>Eukaryota</taxon>
        <taxon>Viridiplantae</taxon>
        <taxon>Streptophyta</taxon>
        <taxon>Embryophyta</taxon>
        <taxon>Tracheophyta</taxon>
        <taxon>Spermatophyta</taxon>
        <taxon>Magnoliopsida</taxon>
        <taxon>eudicotyledons</taxon>
        <taxon>Gunneridae</taxon>
        <taxon>Pentapetalae</taxon>
        <taxon>Caryophyllales</taxon>
        <taxon>Cactineae</taxon>
        <taxon>Cactaceae</taxon>
        <taxon>Opuntioideae</taxon>
        <taxon>Opuntia</taxon>
    </lineage>
</organism>
<sequence length="99" mass="11235">MYAVDIQQLICMLLDGPLGLTFLSVTWARNPVTAVLLGLCPCVTLSTCLLQMRTSVRASTMCMTKHLRRVFGKYLKGMSCFLKTLVGNITYQWLQMRRL</sequence>
<reference evidence="1" key="2">
    <citation type="submission" date="2020-07" db="EMBL/GenBank/DDBJ databases">
        <authorList>
            <person name="Vera ALvarez R."/>
            <person name="Arias-Moreno D.M."/>
            <person name="Jimenez-Jacinto V."/>
            <person name="Jimenez-Bremont J.F."/>
            <person name="Swaminathan K."/>
            <person name="Moose S.P."/>
            <person name="Guerrero-Gonzalez M.L."/>
            <person name="Marino-Ramirez L."/>
            <person name="Landsman D."/>
            <person name="Rodriguez-Kessler M."/>
            <person name="Delgado-Sanchez P."/>
        </authorList>
    </citation>
    <scope>NUCLEOTIDE SEQUENCE</scope>
    <source>
        <tissue evidence="1">Cladode</tissue>
    </source>
</reference>
<accession>A0A7C8ZL14</accession>
<protein>
    <submittedName>
        <fullName evidence="1">Uncharacterized protein</fullName>
    </submittedName>
</protein>
<name>A0A7C8ZL14_OPUST</name>
<evidence type="ECO:0000313" key="1">
    <source>
        <dbReference type="EMBL" id="MBA4645714.1"/>
    </source>
</evidence>
<dbReference type="AlphaFoldDB" id="A0A7C8ZL14"/>